<comment type="caution">
    <text evidence="1">The sequence shown here is derived from an EMBL/GenBank/DDBJ whole genome shotgun (WGS) entry which is preliminary data.</text>
</comment>
<dbReference type="AlphaFoldDB" id="A0AAV4UD61"/>
<protein>
    <submittedName>
        <fullName evidence="1">Uncharacterized protein</fullName>
    </submittedName>
</protein>
<keyword evidence="2" id="KW-1185">Reference proteome</keyword>
<dbReference type="EMBL" id="BPLR01012642">
    <property type="protein sequence ID" value="GIY55455.1"/>
    <property type="molecule type" value="Genomic_DNA"/>
</dbReference>
<reference evidence="1 2" key="1">
    <citation type="submission" date="2021-06" db="EMBL/GenBank/DDBJ databases">
        <title>Caerostris extrusa draft genome.</title>
        <authorList>
            <person name="Kono N."/>
            <person name="Arakawa K."/>
        </authorList>
    </citation>
    <scope>NUCLEOTIDE SEQUENCE [LARGE SCALE GENOMIC DNA]</scope>
</reference>
<dbReference type="Proteomes" id="UP001054945">
    <property type="component" value="Unassembled WGS sequence"/>
</dbReference>
<evidence type="ECO:0000313" key="1">
    <source>
        <dbReference type="EMBL" id="GIY55455.1"/>
    </source>
</evidence>
<accession>A0AAV4UD61</accession>
<evidence type="ECO:0000313" key="2">
    <source>
        <dbReference type="Proteomes" id="UP001054945"/>
    </source>
</evidence>
<proteinExistence type="predicted"/>
<sequence length="315" mass="35840">MSGRGSVLPSNRQRNGVVSESSCITKGDEMTFFITRCRYKCASREHRLNLKAVFALISARAPWLGNLCLKTLSWRGETKTSKSTVGTLSESKYWRGKEGRGFQVGEGIAFPQWAFSRQFCRISLRPGMDNKAIRGLLSEWSICLDIYKVPPTSPGRSFLRRRHNSLCSKGRCKREGDESSKFLADDTSLEGVNDDIFWEFFASSIVIIPPIRLTFFLEDLVINGNHVILLARETKTSKSTVGTLSESKYWRGKEGRDCRWGRDCISPQWAFSRQFCRISLTPGMDNKRFVVCFRDGSKTYLPSRGKREHFVASHT</sequence>
<organism evidence="1 2">
    <name type="scientific">Caerostris extrusa</name>
    <name type="common">Bark spider</name>
    <name type="synonym">Caerostris bankana</name>
    <dbReference type="NCBI Taxonomy" id="172846"/>
    <lineage>
        <taxon>Eukaryota</taxon>
        <taxon>Metazoa</taxon>
        <taxon>Ecdysozoa</taxon>
        <taxon>Arthropoda</taxon>
        <taxon>Chelicerata</taxon>
        <taxon>Arachnida</taxon>
        <taxon>Araneae</taxon>
        <taxon>Araneomorphae</taxon>
        <taxon>Entelegynae</taxon>
        <taxon>Araneoidea</taxon>
        <taxon>Araneidae</taxon>
        <taxon>Caerostris</taxon>
    </lineage>
</organism>
<gene>
    <name evidence="1" type="ORF">CEXT_806551</name>
</gene>
<name>A0AAV4UD61_CAEEX</name>